<proteinExistence type="inferred from homology"/>
<evidence type="ECO:0000313" key="5">
    <source>
        <dbReference type="EMBL" id="NKQ52396.1"/>
    </source>
</evidence>
<name>A0ABX1J292_9PSEU</name>
<feature type="region of interest" description="Disordered" evidence="3">
    <location>
        <begin position="1"/>
        <end position="20"/>
    </location>
</feature>
<dbReference type="InterPro" id="IPR012349">
    <property type="entry name" value="Split_barrel_FMN-bd"/>
</dbReference>
<evidence type="ECO:0000259" key="4">
    <source>
        <dbReference type="SMART" id="SM00903"/>
    </source>
</evidence>
<dbReference type="PANTHER" id="PTHR30466">
    <property type="entry name" value="FLAVIN REDUCTASE"/>
    <property type="match status" value="1"/>
</dbReference>
<evidence type="ECO:0000256" key="2">
    <source>
        <dbReference type="ARBA" id="ARBA00023002"/>
    </source>
</evidence>
<dbReference type="Proteomes" id="UP000715441">
    <property type="component" value="Unassembled WGS sequence"/>
</dbReference>
<reference evidence="5 6" key="1">
    <citation type="submission" date="2020-04" db="EMBL/GenBank/DDBJ databases">
        <title>Novel species.</title>
        <authorList>
            <person name="Teo W.F.A."/>
            <person name="Lipun K."/>
            <person name="Srisuk N."/>
            <person name="Duangmal K."/>
        </authorList>
    </citation>
    <scope>NUCLEOTIDE SEQUENCE [LARGE SCALE GENOMIC DNA]</scope>
    <source>
        <strain evidence="5 6">K13G38</strain>
    </source>
</reference>
<dbReference type="InterPro" id="IPR002563">
    <property type="entry name" value="Flavin_Rdtase-like_dom"/>
</dbReference>
<evidence type="ECO:0000256" key="3">
    <source>
        <dbReference type="SAM" id="MobiDB-lite"/>
    </source>
</evidence>
<accession>A0ABX1J292</accession>
<dbReference type="EMBL" id="JAAXLS010000002">
    <property type="protein sequence ID" value="NKQ52396.1"/>
    <property type="molecule type" value="Genomic_DNA"/>
</dbReference>
<keyword evidence="2" id="KW-0560">Oxidoreductase</keyword>
<dbReference type="PANTHER" id="PTHR30466:SF11">
    <property type="entry name" value="FLAVIN-DEPENDENT MONOOXYGENASE, REDUCTASE SUBUNIT HSAB"/>
    <property type="match status" value="1"/>
</dbReference>
<dbReference type="InterPro" id="IPR050268">
    <property type="entry name" value="NADH-dep_flavin_reductase"/>
</dbReference>
<gene>
    <name evidence="5" type="ORF">HFP15_05840</name>
</gene>
<evidence type="ECO:0000256" key="1">
    <source>
        <dbReference type="ARBA" id="ARBA00008898"/>
    </source>
</evidence>
<evidence type="ECO:0000313" key="6">
    <source>
        <dbReference type="Proteomes" id="UP000715441"/>
    </source>
</evidence>
<comment type="similarity">
    <text evidence="1">Belongs to the non-flavoprotein flavin reductase family.</text>
</comment>
<feature type="domain" description="Flavin reductase like" evidence="4">
    <location>
        <begin position="27"/>
        <end position="169"/>
    </location>
</feature>
<feature type="compositionally biased region" description="Basic and acidic residues" evidence="3">
    <location>
        <begin position="1"/>
        <end position="17"/>
    </location>
</feature>
<keyword evidence="6" id="KW-1185">Reference proteome</keyword>
<dbReference type="SUPFAM" id="SSF50475">
    <property type="entry name" value="FMN-binding split barrel"/>
    <property type="match status" value="1"/>
</dbReference>
<organism evidence="5 6">
    <name type="scientific">Amycolatopsis acididurans</name>
    <dbReference type="NCBI Taxonomy" id="2724524"/>
    <lineage>
        <taxon>Bacteria</taxon>
        <taxon>Bacillati</taxon>
        <taxon>Actinomycetota</taxon>
        <taxon>Actinomycetes</taxon>
        <taxon>Pseudonocardiales</taxon>
        <taxon>Pseudonocardiaceae</taxon>
        <taxon>Amycolatopsis</taxon>
    </lineage>
</organism>
<sequence length="186" mass="19492">MMETFEREWHGESDVDGRVQANPSHALGYIPSGVVVVATMTPEGPVGSASNSVTPISLDPPLVAFFAADTSPVLAAVRESGRFTVNVLAADQAGTYDRFRRGTSAEFDQAGWEPVGQPRLRGAVAVLHCDVLASTPVGGRVVVVGRVRGLGAVRPGADPLLACRGALHGLAHTPPDHPHYRVSLAL</sequence>
<protein>
    <submittedName>
        <fullName evidence="5">Flavin reductase</fullName>
    </submittedName>
</protein>
<dbReference type="RefSeq" id="WP_168512193.1">
    <property type="nucleotide sequence ID" value="NZ_JAAXLS010000002.1"/>
</dbReference>
<comment type="caution">
    <text evidence="5">The sequence shown here is derived from an EMBL/GenBank/DDBJ whole genome shotgun (WGS) entry which is preliminary data.</text>
</comment>
<dbReference type="SMART" id="SM00903">
    <property type="entry name" value="Flavin_Reduct"/>
    <property type="match status" value="1"/>
</dbReference>
<dbReference type="Pfam" id="PF01613">
    <property type="entry name" value="Flavin_Reduct"/>
    <property type="match status" value="1"/>
</dbReference>
<dbReference type="Gene3D" id="2.30.110.10">
    <property type="entry name" value="Electron Transport, Fmn-binding Protein, Chain A"/>
    <property type="match status" value="1"/>
</dbReference>